<accession>A0A146ZRA2</accession>
<dbReference type="GeneTree" id="ENSGT00970000193381"/>
<feature type="domain" description="B box-type" evidence="6">
    <location>
        <begin position="74"/>
        <end position="115"/>
    </location>
</feature>
<dbReference type="STRING" id="8078.ENSFHEP00000009388"/>
<evidence type="ECO:0000313" key="9">
    <source>
        <dbReference type="Proteomes" id="UP000265000"/>
    </source>
</evidence>
<sequence>MASKQREDLLCPVCHDIYRNPVILTCEHSFCIDCLKANWAERETTECPVCRRRSSLPPMHFALKMECDQVRASGSEPLCSLHAQKLSFFCVEEQQLACNVCRDSETHTGHRFQRAEDAGQESKTRLQESLKPLRKRLRLLHGVKGSCDQTADHITVQAESTAGRIKEEFRKLQRFLEEEEVARQTALREEKIGALSKEISTLSGLIRSTEKELKAQTVQFLLNYKDVIKLYVKEKWQKQWDRDIIVYKRKWVSVRDGIHPTLGLG</sequence>
<evidence type="ECO:0000313" key="8">
    <source>
        <dbReference type="Ensembl" id="ENSFHEP00000009388.1"/>
    </source>
</evidence>
<evidence type="ECO:0000256" key="1">
    <source>
        <dbReference type="ARBA" id="ARBA00022723"/>
    </source>
</evidence>
<dbReference type="GO" id="GO:0008270">
    <property type="term" value="F:zinc ion binding"/>
    <property type="evidence" value="ECO:0007669"/>
    <property type="project" value="UniProtKB-KW"/>
</dbReference>
<dbReference type="InterPro" id="IPR001841">
    <property type="entry name" value="Znf_RING"/>
</dbReference>
<dbReference type="Ensembl" id="ENSFHET00000000577.1">
    <property type="protein sequence ID" value="ENSFHEP00000009388.1"/>
    <property type="gene ID" value="ENSFHEG00000010609.1"/>
</dbReference>
<evidence type="ECO:0000313" key="7">
    <source>
        <dbReference type="EMBL" id="JAR68834.1"/>
    </source>
</evidence>
<organism evidence="7">
    <name type="scientific">Fundulus heteroclitus</name>
    <name type="common">Killifish</name>
    <name type="synonym">Mummichog</name>
    <dbReference type="NCBI Taxonomy" id="8078"/>
    <lineage>
        <taxon>Eukaryota</taxon>
        <taxon>Metazoa</taxon>
        <taxon>Chordata</taxon>
        <taxon>Craniata</taxon>
        <taxon>Vertebrata</taxon>
        <taxon>Euteleostomi</taxon>
        <taxon>Actinopterygii</taxon>
        <taxon>Neopterygii</taxon>
        <taxon>Teleostei</taxon>
        <taxon>Neoteleostei</taxon>
        <taxon>Acanthomorphata</taxon>
        <taxon>Ovalentaria</taxon>
        <taxon>Atherinomorphae</taxon>
        <taxon>Cyprinodontiformes</taxon>
        <taxon>Fundulidae</taxon>
        <taxon>Fundulus</taxon>
    </lineage>
</organism>
<keyword evidence="9" id="KW-1185">Reference proteome</keyword>
<protein>
    <submittedName>
        <fullName evidence="7">Tripartite motif containing 35, putative</fullName>
    </submittedName>
    <submittedName>
        <fullName evidence="8">Tripartite motif-containing protein 35-like</fullName>
    </submittedName>
</protein>
<evidence type="ECO:0000256" key="3">
    <source>
        <dbReference type="ARBA" id="ARBA00022833"/>
    </source>
</evidence>
<proteinExistence type="predicted"/>
<dbReference type="PROSITE" id="PS50089">
    <property type="entry name" value="ZF_RING_2"/>
    <property type="match status" value="1"/>
</dbReference>
<reference evidence="8" key="2">
    <citation type="submission" date="2025-05" db="UniProtKB">
        <authorList>
            <consortium name="Ensembl"/>
        </authorList>
    </citation>
    <scope>IDENTIFICATION</scope>
</reference>
<dbReference type="Pfam" id="PF00643">
    <property type="entry name" value="zf-B_box"/>
    <property type="match status" value="1"/>
</dbReference>
<dbReference type="SMART" id="SM00336">
    <property type="entry name" value="BBOX"/>
    <property type="match status" value="1"/>
</dbReference>
<dbReference type="Gene3D" id="3.30.160.60">
    <property type="entry name" value="Classic Zinc Finger"/>
    <property type="match status" value="1"/>
</dbReference>
<evidence type="ECO:0000259" key="5">
    <source>
        <dbReference type="PROSITE" id="PS50089"/>
    </source>
</evidence>
<dbReference type="InterPro" id="IPR027370">
    <property type="entry name" value="Znf-RING_euk"/>
</dbReference>
<dbReference type="InterPro" id="IPR000315">
    <property type="entry name" value="Znf_B-box"/>
</dbReference>
<dbReference type="AlphaFoldDB" id="A0A146ZRA2"/>
<dbReference type="Gene3D" id="3.30.40.10">
    <property type="entry name" value="Zinc/RING finger domain, C3HC4 (zinc finger)"/>
    <property type="match status" value="1"/>
</dbReference>
<dbReference type="PROSITE" id="PS50119">
    <property type="entry name" value="ZF_BBOX"/>
    <property type="match status" value="1"/>
</dbReference>
<evidence type="ECO:0000259" key="6">
    <source>
        <dbReference type="PROSITE" id="PS50119"/>
    </source>
</evidence>
<feature type="domain" description="RING-type" evidence="5">
    <location>
        <begin position="11"/>
        <end position="51"/>
    </location>
</feature>
<dbReference type="Proteomes" id="UP000265000">
    <property type="component" value="Unplaced"/>
</dbReference>
<dbReference type="InterPro" id="IPR017907">
    <property type="entry name" value="Znf_RING_CS"/>
</dbReference>
<dbReference type="Pfam" id="PF13445">
    <property type="entry name" value="zf-RING_UBOX"/>
    <property type="match status" value="1"/>
</dbReference>
<dbReference type="SMART" id="SM00184">
    <property type="entry name" value="RING"/>
    <property type="match status" value="1"/>
</dbReference>
<dbReference type="InterPro" id="IPR013083">
    <property type="entry name" value="Znf_RING/FYVE/PHD"/>
</dbReference>
<reference evidence="7" key="1">
    <citation type="submission" date="2015-01" db="EMBL/GenBank/DDBJ databases">
        <title>EvidentialGene: Evidence-directed Construction of Complete mRNA Transcriptomes without Genomes.</title>
        <authorList>
            <person name="Gilbert D.G."/>
        </authorList>
    </citation>
    <scope>NUCLEOTIDE SEQUENCE</scope>
</reference>
<dbReference type="SUPFAM" id="SSF57850">
    <property type="entry name" value="RING/U-box"/>
    <property type="match status" value="1"/>
</dbReference>
<dbReference type="InterPro" id="IPR050143">
    <property type="entry name" value="TRIM/RBCC"/>
</dbReference>
<name>A0A146ZRA2_FUNHE</name>
<evidence type="ECO:0000256" key="2">
    <source>
        <dbReference type="ARBA" id="ARBA00022771"/>
    </source>
</evidence>
<keyword evidence="3" id="KW-0862">Zinc</keyword>
<keyword evidence="2 4" id="KW-0863">Zinc-finger</keyword>
<evidence type="ECO:0000256" key="4">
    <source>
        <dbReference type="PROSITE-ProRule" id="PRU00024"/>
    </source>
</evidence>
<keyword evidence="1" id="KW-0479">Metal-binding</keyword>
<dbReference type="PROSITE" id="PS00518">
    <property type="entry name" value="ZF_RING_1"/>
    <property type="match status" value="1"/>
</dbReference>
<dbReference type="SUPFAM" id="SSF57845">
    <property type="entry name" value="B-box zinc-binding domain"/>
    <property type="match status" value="1"/>
</dbReference>
<dbReference type="EMBL" id="GCES01017489">
    <property type="protein sequence ID" value="JAR68834.1"/>
    <property type="molecule type" value="Transcribed_RNA"/>
</dbReference>
<dbReference type="PANTHER" id="PTHR24103">
    <property type="entry name" value="E3 UBIQUITIN-PROTEIN LIGASE TRIM"/>
    <property type="match status" value="1"/>
</dbReference>